<dbReference type="AlphaFoldDB" id="A0AAE1UC21"/>
<evidence type="ECO:0000313" key="2">
    <source>
        <dbReference type="Proteomes" id="UP001292094"/>
    </source>
</evidence>
<evidence type="ECO:0000313" key="1">
    <source>
        <dbReference type="EMBL" id="KAK4313204.1"/>
    </source>
</evidence>
<dbReference type="Proteomes" id="UP001292094">
    <property type="component" value="Unassembled WGS sequence"/>
</dbReference>
<gene>
    <name evidence="1" type="ORF">Pmani_015435</name>
</gene>
<protein>
    <submittedName>
        <fullName evidence="1">Uncharacterized protein</fullName>
    </submittedName>
</protein>
<proteinExistence type="predicted"/>
<organism evidence="1 2">
    <name type="scientific">Petrolisthes manimaculis</name>
    <dbReference type="NCBI Taxonomy" id="1843537"/>
    <lineage>
        <taxon>Eukaryota</taxon>
        <taxon>Metazoa</taxon>
        <taxon>Ecdysozoa</taxon>
        <taxon>Arthropoda</taxon>
        <taxon>Crustacea</taxon>
        <taxon>Multicrustacea</taxon>
        <taxon>Malacostraca</taxon>
        <taxon>Eumalacostraca</taxon>
        <taxon>Eucarida</taxon>
        <taxon>Decapoda</taxon>
        <taxon>Pleocyemata</taxon>
        <taxon>Anomura</taxon>
        <taxon>Galatheoidea</taxon>
        <taxon>Porcellanidae</taxon>
        <taxon>Petrolisthes</taxon>
    </lineage>
</organism>
<keyword evidence="2" id="KW-1185">Reference proteome</keyword>
<accession>A0AAE1UC21</accession>
<name>A0AAE1UC21_9EUCA</name>
<dbReference type="EMBL" id="JAWZYT010001337">
    <property type="protein sequence ID" value="KAK4313204.1"/>
    <property type="molecule type" value="Genomic_DNA"/>
</dbReference>
<sequence>MQNKDDDNGIHSCCALVRAMSTRCHDVINQIIFVVNINSLMHIESAAAQTDNHYTLLHISKKPNYSKWRMKCKQSVQNAVDVENFV</sequence>
<comment type="caution">
    <text evidence="1">The sequence shown here is derived from an EMBL/GenBank/DDBJ whole genome shotgun (WGS) entry which is preliminary data.</text>
</comment>
<reference evidence="1" key="1">
    <citation type="submission" date="2023-11" db="EMBL/GenBank/DDBJ databases">
        <title>Genome assemblies of two species of porcelain crab, Petrolisthes cinctipes and Petrolisthes manimaculis (Anomura: Porcellanidae).</title>
        <authorList>
            <person name="Angst P."/>
        </authorList>
    </citation>
    <scope>NUCLEOTIDE SEQUENCE</scope>
    <source>
        <strain evidence="1">PB745_02</strain>
        <tissue evidence="1">Gill</tissue>
    </source>
</reference>